<sequence length="281" mass="33258">MITALNKEPLIPRGDYSPVVRDRINRLKQDADRLFSLGAVRKRCQQALVQFYANLKPEPYVDLRTQLSNNREYRFAQSLTLTYRSTNDRLVQWAKGCMSEYLLQEAIEERERLIENFARIKLASRWYQMKDDDEAWRVFSQNIPYDDADREKEIDEFFETLDILCILTDVINGHAAEYGLDVDYHTRTLTGVLASEKAVKYWERLVEQQFVDQHYMLLASTTRQQAMYIAELFAEKLELEDKWKTFEDFWGINNLAQEKYKCTELGKLPARSNVIDMIFKD</sequence>
<accession>A0A1M7G450</accession>
<dbReference type="Proteomes" id="UP000184280">
    <property type="component" value="Unassembled WGS sequence"/>
</dbReference>
<reference evidence="1 2" key="1">
    <citation type="submission" date="2016-11" db="EMBL/GenBank/DDBJ databases">
        <authorList>
            <person name="Jaros S."/>
            <person name="Januszkiewicz K."/>
            <person name="Wedrychowicz H."/>
        </authorList>
    </citation>
    <scope>NUCLEOTIDE SEQUENCE [LARGE SCALE GENOMIC DNA]</scope>
    <source>
        <strain evidence="1 2">BPI-34</strain>
    </source>
</reference>
<protein>
    <submittedName>
        <fullName evidence="1">Uncharacterized protein</fullName>
    </submittedName>
</protein>
<gene>
    <name evidence="1" type="ORF">SAMN04488494_1337</name>
</gene>
<evidence type="ECO:0000313" key="1">
    <source>
        <dbReference type="EMBL" id="SHM10619.1"/>
    </source>
</evidence>
<organism evidence="1 2">
    <name type="scientific">Xylanibacter ruminicola</name>
    <name type="common">Prevotella ruminicola</name>
    <dbReference type="NCBI Taxonomy" id="839"/>
    <lineage>
        <taxon>Bacteria</taxon>
        <taxon>Pseudomonadati</taxon>
        <taxon>Bacteroidota</taxon>
        <taxon>Bacteroidia</taxon>
        <taxon>Bacteroidales</taxon>
        <taxon>Prevotellaceae</taxon>
        <taxon>Xylanibacter</taxon>
    </lineage>
</organism>
<evidence type="ECO:0000313" key="2">
    <source>
        <dbReference type="Proteomes" id="UP000184280"/>
    </source>
</evidence>
<dbReference type="AlphaFoldDB" id="A0A1M7G450"/>
<name>A0A1M7G450_XYLRU</name>
<dbReference type="EMBL" id="FRCJ01000002">
    <property type="protein sequence ID" value="SHM10619.1"/>
    <property type="molecule type" value="Genomic_DNA"/>
</dbReference>
<proteinExistence type="predicted"/>